<feature type="compositionally biased region" description="Polar residues" evidence="1">
    <location>
        <begin position="248"/>
        <end position="258"/>
    </location>
</feature>
<feature type="compositionally biased region" description="Basic and acidic residues" evidence="1">
    <location>
        <begin position="307"/>
        <end position="317"/>
    </location>
</feature>
<evidence type="ECO:0000313" key="4">
    <source>
        <dbReference type="Proteomes" id="UP000189580"/>
    </source>
</evidence>
<organism evidence="3 4">
    <name type="scientific">Sugiyamaella lignohabitans</name>
    <dbReference type="NCBI Taxonomy" id="796027"/>
    <lineage>
        <taxon>Eukaryota</taxon>
        <taxon>Fungi</taxon>
        <taxon>Dikarya</taxon>
        <taxon>Ascomycota</taxon>
        <taxon>Saccharomycotina</taxon>
        <taxon>Dipodascomycetes</taxon>
        <taxon>Dipodascales</taxon>
        <taxon>Trichomonascaceae</taxon>
        <taxon>Sugiyamaella</taxon>
    </lineage>
</organism>
<feature type="compositionally biased region" description="Polar residues" evidence="1">
    <location>
        <begin position="282"/>
        <end position="306"/>
    </location>
</feature>
<dbReference type="PANTHER" id="PTHR31274">
    <property type="entry name" value="PROTEIN ECM3"/>
    <property type="match status" value="1"/>
</dbReference>
<keyword evidence="2" id="KW-0472">Membrane</keyword>
<accession>A0A161HJT8</accession>
<gene>
    <name evidence="3" type="primary">ECM3</name>
    <name evidence="3" type="ORF">AWJ20_4570</name>
</gene>
<keyword evidence="2" id="KW-1133">Transmembrane helix</keyword>
<feature type="transmembrane region" description="Helical" evidence="2">
    <location>
        <begin position="63"/>
        <end position="85"/>
    </location>
</feature>
<feature type="transmembrane region" description="Helical" evidence="2">
    <location>
        <begin position="433"/>
        <end position="453"/>
    </location>
</feature>
<feature type="region of interest" description="Disordered" evidence="1">
    <location>
        <begin position="279"/>
        <end position="327"/>
    </location>
</feature>
<feature type="transmembrane region" description="Helical" evidence="2">
    <location>
        <begin position="340"/>
        <end position="361"/>
    </location>
</feature>
<dbReference type="OrthoDB" id="435607at2759"/>
<dbReference type="GeneID" id="30036717"/>
<evidence type="ECO:0000256" key="2">
    <source>
        <dbReference type="SAM" id="Phobius"/>
    </source>
</evidence>
<sequence>MYTAIGLAFGLIVWYATPNPRKWFGGVVAAGGFNNSSDLPIAYITTLASSSLFPAGSAQQGTAYAVIFVVVFIICMFNLGGVSLIGSDFKYRVHDPEADEVTTPIISVDGVRRGARAIRSWRNRNHTIGNGDVSLQDINSTATEPTIRMGEGIEDDDYENAVASDDESGLPQRYTADHDEYEKRTHRPSRKSESSFSRVMSDPRYGESIYLRTRSDSISVAPGAATTVGYRRPARLSRLSGTAGDIRPTNSLPDASESENLQDVILSYSAVRELQTLGGTEESCSANPVSNTSTGTTTDASPLPSKNRTENESKDCESVSPNETDVQPPKPKFYSYLKVFLANFLRPISMSLFLSLAVSMAPPLRRLFYIDADNKNPDQFNIPYAPDNQPVLDFVMDFTSFVGNACVPLGLSMLGATIARLEVKQFPKGFWKSMALMSVLKLVVLPIISVLWVKKLLALNWIDEDNTMAIFVMIVTAGVPTATSQLYITAMFTPPGESHIQIDCLAAYLICQYSFLVFTLSILVTYTLKNVVSV</sequence>
<feature type="transmembrane region" description="Helical" evidence="2">
    <location>
        <begin position="505"/>
        <end position="528"/>
    </location>
</feature>
<protein>
    <submittedName>
        <fullName evidence="3">Putative ATPase ECM3</fullName>
    </submittedName>
</protein>
<name>A0A161HJT8_9ASCO</name>
<feature type="region of interest" description="Disordered" evidence="1">
    <location>
        <begin position="147"/>
        <end position="199"/>
    </location>
</feature>
<dbReference type="Proteomes" id="UP000189580">
    <property type="component" value="Chromosome c"/>
</dbReference>
<evidence type="ECO:0000313" key="3">
    <source>
        <dbReference type="EMBL" id="ANB11748.1"/>
    </source>
</evidence>
<dbReference type="PANTHER" id="PTHR31274:SF1">
    <property type="entry name" value="AGL149CP"/>
    <property type="match status" value="1"/>
</dbReference>
<keyword evidence="2" id="KW-0812">Transmembrane</keyword>
<dbReference type="KEGG" id="slb:AWJ20_4570"/>
<feature type="transmembrane region" description="Helical" evidence="2">
    <location>
        <begin position="468"/>
        <end position="493"/>
    </location>
</feature>
<dbReference type="RefSeq" id="XP_018734225.1">
    <property type="nucleotide sequence ID" value="XM_018881650.1"/>
</dbReference>
<feature type="transmembrane region" description="Helical" evidence="2">
    <location>
        <begin position="401"/>
        <end position="421"/>
    </location>
</feature>
<dbReference type="InterPro" id="IPR040254">
    <property type="entry name" value="Ecm3-like"/>
</dbReference>
<evidence type="ECO:0000256" key="1">
    <source>
        <dbReference type="SAM" id="MobiDB-lite"/>
    </source>
</evidence>
<feature type="compositionally biased region" description="Acidic residues" evidence="1">
    <location>
        <begin position="152"/>
        <end position="168"/>
    </location>
</feature>
<keyword evidence="4" id="KW-1185">Reference proteome</keyword>
<feature type="region of interest" description="Disordered" evidence="1">
    <location>
        <begin position="239"/>
        <end position="258"/>
    </location>
</feature>
<reference evidence="3 4" key="1">
    <citation type="submission" date="2016-02" db="EMBL/GenBank/DDBJ databases">
        <title>Complete genome sequence and transcriptome regulation of the pentose utilising yeast Sugiyamaella lignohabitans.</title>
        <authorList>
            <person name="Bellasio M."/>
            <person name="Peymann A."/>
            <person name="Valli M."/>
            <person name="Sipitzky M."/>
            <person name="Graf A."/>
            <person name="Sauer M."/>
            <person name="Marx H."/>
            <person name="Mattanovich D."/>
        </authorList>
    </citation>
    <scope>NUCLEOTIDE SEQUENCE [LARGE SCALE GENOMIC DNA]</scope>
    <source>
        <strain evidence="3 4">CBS 10342</strain>
    </source>
</reference>
<proteinExistence type="predicted"/>
<dbReference type="EMBL" id="CP014500">
    <property type="protein sequence ID" value="ANB11748.1"/>
    <property type="molecule type" value="Genomic_DNA"/>
</dbReference>
<dbReference type="AlphaFoldDB" id="A0A161HJT8"/>